<sequence length="539" mass="55346">MSAAAPAPGEPSPAARALGFLREARAPSRQERRRKSAYVVYLVALFAVFWAGPLLAAAARAGGRGDWHGETARLVTAALPSIVPALLALTLLLMARNAAWRGPVRVDLPTVHWLLPLPIARGPLLLPRLRAAALRSALAGSAVGAVLGYVVHVAGAGGPVPLTAAGAWAGLVTALTGVGAGVLVERWGYRGRTFGAGCAAVACGAGFLPLWSGPWGWAAQPLVAAAGHGGPWPVGAGLAAVCAAGATAVAWRAAPLIPAAALRARATLASQVTASLFALDLRQTRSTVRGPRRGRARPWARLPMPRRRWLLVPWRDATGLLREPGRLVWGALLAGAAVWLCGQAAQGGRRQVALGVLALAAGYLAAAQFVEPARLESDDFRRAAGLPYSFRALALWHAVLPGALLGVLTGGAALVLWTPGHAALLGAVPALVGGALVSAYRGAVPVEVLLGGETPLGNSGPVQAVLWYGRGAVCAVASTAPLLLLTVRQHTLAPTPLALLLLAGAVMLRWGGAVAGRLHGEPRRRVLATARARLLTLLG</sequence>
<feature type="transmembrane region" description="Helical" evidence="1">
    <location>
        <begin position="38"/>
        <end position="59"/>
    </location>
</feature>
<dbReference type="RefSeq" id="WP_345219456.1">
    <property type="nucleotide sequence ID" value="NZ_BAAAXE010000002.1"/>
</dbReference>
<feature type="transmembrane region" description="Helical" evidence="1">
    <location>
        <begin position="423"/>
        <end position="444"/>
    </location>
</feature>
<feature type="transmembrane region" description="Helical" evidence="1">
    <location>
        <begin position="232"/>
        <end position="254"/>
    </location>
</feature>
<gene>
    <name evidence="2" type="ORF">ACFFTU_23255</name>
</gene>
<evidence type="ECO:0000313" key="3">
    <source>
        <dbReference type="Proteomes" id="UP001589718"/>
    </source>
</evidence>
<keyword evidence="1" id="KW-0812">Transmembrane</keyword>
<feature type="transmembrane region" description="Helical" evidence="1">
    <location>
        <begin position="162"/>
        <end position="184"/>
    </location>
</feature>
<feature type="transmembrane region" description="Helical" evidence="1">
    <location>
        <begin position="137"/>
        <end position="156"/>
    </location>
</feature>
<evidence type="ECO:0000313" key="2">
    <source>
        <dbReference type="EMBL" id="MFB9522867.1"/>
    </source>
</evidence>
<proteinExistence type="predicted"/>
<keyword evidence="1" id="KW-1133">Transmembrane helix</keyword>
<accession>A0ABV5PI37</accession>
<feature type="transmembrane region" description="Helical" evidence="1">
    <location>
        <begin position="465"/>
        <end position="485"/>
    </location>
</feature>
<dbReference type="EMBL" id="JBHMCR010000015">
    <property type="protein sequence ID" value="MFB9522867.1"/>
    <property type="molecule type" value="Genomic_DNA"/>
</dbReference>
<dbReference type="Pfam" id="PF19814">
    <property type="entry name" value="DUF6297"/>
    <property type="match status" value="1"/>
</dbReference>
<keyword evidence="3" id="KW-1185">Reference proteome</keyword>
<keyword evidence="1" id="KW-0472">Membrane</keyword>
<feature type="transmembrane region" description="Helical" evidence="1">
    <location>
        <begin position="352"/>
        <end position="371"/>
    </location>
</feature>
<organism evidence="2 3">
    <name type="scientific">Streptomyces cremeus</name>
    <dbReference type="NCBI Taxonomy" id="66881"/>
    <lineage>
        <taxon>Bacteria</taxon>
        <taxon>Bacillati</taxon>
        <taxon>Actinomycetota</taxon>
        <taxon>Actinomycetes</taxon>
        <taxon>Kitasatosporales</taxon>
        <taxon>Streptomycetaceae</taxon>
        <taxon>Streptomyces</taxon>
    </lineage>
</organism>
<protein>
    <submittedName>
        <fullName evidence="2">DUF6297 family protein</fullName>
    </submittedName>
</protein>
<dbReference type="InterPro" id="IPR046264">
    <property type="entry name" value="DUF6297"/>
</dbReference>
<name>A0ABV5PI37_STRCM</name>
<feature type="transmembrane region" description="Helical" evidence="1">
    <location>
        <begin position="497"/>
        <end position="515"/>
    </location>
</feature>
<comment type="caution">
    <text evidence="2">The sequence shown here is derived from an EMBL/GenBank/DDBJ whole genome shotgun (WGS) entry which is preliminary data.</text>
</comment>
<dbReference type="Proteomes" id="UP001589718">
    <property type="component" value="Unassembled WGS sequence"/>
</dbReference>
<feature type="transmembrane region" description="Helical" evidence="1">
    <location>
        <begin position="392"/>
        <end position="417"/>
    </location>
</feature>
<feature type="transmembrane region" description="Helical" evidence="1">
    <location>
        <begin position="71"/>
        <end position="95"/>
    </location>
</feature>
<reference evidence="2 3" key="1">
    <citation type="submission" date="2024-09" db="EMBL/GenBank/DDBJ databases">
        <authorList>
            <person name="Sun Q."/>
            <person name="Mori K."/>
        </authorList>
    </citation>
    <scope>NUCLEOTIDE SEQUENCE [LARGE SCALE GENOMIC DNA]</scope>
    <source>
        <strain evidence="2 3">JCM 4362</strain>
    </source>
</reference>
<feature type="transmembrane region" description="Helical" evidence="1">
    <location>
        <begin position="193"/>
        <end position="212"/>
    </location>
</feature>
<evidence type="ECO:0000256" key="1">
    <source>
        <dbReference type="SAM" id="Phobius"/>
    </source>
</evidence>